<comment type="caution">
    <text evidence="2">The sequence shown here is derived from an EMBL/GenBank/DDBJ whole genome shotgun (WGS) entry which is preliminary data.</text>
</comment>
<gene>
    <name evidence="2" type="ORF">GCM10023183_01710</name>
</gene>
<name>A0ABP8F5I3_9BACT</name>
<dbReference type="NCBIfam" id="TIGR04183">
    <property type="entry name" value="Por_Secre_tail"/>
    <property type="match status" value="1"/>
</dbReference>
<accession>A0ABP8F5I3</accession>
<dbReference type="InterPro" id="IPR026444">
    <property type="entry name" value="Secre_tail"/>
</dbReference>
<keyword evidence="3" id="KW-1185">Reference proteome</keyword>
<dbReference type="RefSeq" id="WP_345161365.1">
    <property type="nucleotide sequence ID" value="NZ_BAABGX010000001.1"/>
</dbReference>
<protein>
    <recommendedName>
        <fullName evidence="1">Secretion system C-terminal sorting domain-containing protein</fullName>
    </recommendedName>
</protein>
<organism evidence="2 3">
    <name type="scientific">Nibribacter koreensis</name>
    <dbReference type="NCBI Taxonomy" id="1084519"/>
    <lineage>
        <taxon>Bacteria</taxon>
        <taxon>Pseudomonadati</taxon>
        <taxon>Bacteroidota</taxon>
        <taxon>Cytophagia</taxon>
        <taxon>Cytophagales</taxon>
        <taxon>Hymenobacteraceae</taxon>
        <taxon>Nibribacter</taxon>
    </lineage>
</organism>
<sequence>MTSLTPMPISTNTADKPQSKVWMHAGKFWTVLPNAEGTFLWRLDGTSWTKMLTISNSSFGRADCKVVDNVVHVLVYRGDNDSHLYSLEYDAATSTYKPWSLQTARSSFTLGPESETATLDIDGSGRMWIAYDTPREVRVRWSDSPYSTWSDPIVIASGIADDDITGLIALPNKIAVLWSNQRTEMFGMKTHQDGASPSTWSADEMPASQSSQMVGAGFADDHLNMAVAKDGTLFCAVKTGYETPGYAKLALLVRRPNGTWDNAYKVTETEGTRPIVILNEAIGKIRVVYTAQENGGDVLYKESSLTSISFGAPITLLRGNHNYISSTKANHTRETVIIATEVNGTDWKAVGVLVTDPPAVVTGLLDEDAGKDRHFYELTAYPNPFSQMTTLRFSLKETSDYTVDLYDHKGSGLGQFGQGRAMKGAEIKIDITGAGLSPGVYLIKITTQNGSKTIRLVHTQK</sequence>
<reference evidence="3" key="1">
    <citation type="journal article" date="2019" name="Int. J. Syst. Evol. Microbiol.">
        <title>The Global Catalogue of Microorganisms (GCM) 10K type strain sequencing project: providing services to taxonomists for standard genome sequencing and annotation.</title>
        <authorList>
            <consortium name="The Broad Institute Genomics Platform"/>
            <consortium name="The Broad Institute Genome Sequencing Center for Infectious Disease"/>
            <person name="Wu L."/>
            <person name="Ma J."/>
        </authorList>
    </citation>
    <scope>NUCLEOTIDE SEQUENCE [LARGE SCALE GENOMIC DNA]</scope>
    <source>
        <strain evidence="3">JCM 17917</strain>
    </source>
</reference>
<feature type="domain" description="Secretion system C-terminal sorting" evidence="1">
    <location>
        <begin position="381"/>
        <end position="454"/>
    </location>
</feature>
<evidence type="ECO:0000313" key="3">
    <source>
        <dbReference type="Proteomes" id="UP001501844"/>
    </source>
</evidence>
<dbReference type="SUPFAM" id="SSF89372">
    <property type="entry name" value="Fucose-specific lectin"/>
    <property type="match status" value="1"/>
</dbReference>
<evidence type="ECO:0000313" key="2">
    <source>
        <dbReference type="EMBL" id="GAA4295643.1"/>
    </source>
</evidence>
<dbReference type="EMBL" id="BAABGX010000001">
    <property type="protein sequence ID" value="GAA4295643.1"/>
    <property type="molecule type" value="Genomic_DNA"/>
</dbReference>
<dbReference type="Proteomes" id="UP001501844">
    <property type="component" value="Unassembled WGS sequence"/>
</dbReference>
<dbReference type="Pfam" id="PF18962">
    <property type="entry name" value="Por_Secre_tail"/>
    <property type="match status" value="1"/>
</dbReference>
<evidence type="ECO:0000259" key="1">
    <source>
        <dbReference type="Pfam" id="PF18962"/>
    </source>
</evidence>
<proteinExistence type="predicted"/>